<protein>
    <submittedName>
        <fullName evidence="2">Uncharacterized protein</fullName>
    </submittedName>
</protein>
<reference evidence="2" key="2">
    <citation type="submission" date="2013-04" db="UniProtKB">
        <authorList>
            <consortium name="EnsemblPlants"/>
        </authorList>
    </citation>
    <scope>IDENTIFICATION</scope>
</reference>
<evidence type="ECO:0000313" key="3">
    <source>
        <dbReference type="Proteomes" id="UP000006038"/>
    </source>
</evidence>
<feature type="region of interest" description="Disordered" evidence="1">
    <location>
        <begin position="1"/>
        <end position="48"/>
    </location>
</feature>
<organism evidence="2">
    <name type="scientific">Oryza brachyantha</name>
    <name type="common">malo sina</name>
    <dbReference type="NCBI Taxonomy" id="4533"/>
    <lineage>
        <taxon>Eukaryota</taxon>
        <taxon>Viridiplantae</taxon>
        <taxon>Streptophyta</taxon>
        <taxon>Embryophyta</taxon>
        <taxon>Tracheophyta</taxon>
        <taxon>Spermatophyta</taxon>
        <taxon>Magnoliopsida</taxon>
        <taxon>Liliopsida</taxon>
        <taxon>Poales</taxon>
        <taxon>Poaceae</taxon>
        <taxon>BOP clade</taxon>
        <taxon>Oryzoideae</taxon>
        <taxon>Oryzeae</taxon>
        <taxon>Oryzinae</taxon>
        <taxon>Oryza</taxon>
    </lineage>
</organism>
<accession>J3LQ54</accession>
<feature type="compositionally biased region" description="Basic and acidic residues" evidence="1">
    <location>
        <begin position="92"/>
        <end position="113"/>
    </location>
</feature>
<sequence>MARRDDTGEAQPARRGREAARHGRERRERCGQRRETGPTGRAHLSVSRGGMRWLGLQARGIGPAWLGLVWCARERERGGGSELGQEKSWAGLEKREGGKEGAGETGRAEGVGRWRAGCEDWEKEEWTKRGDGDFERGLGPLGTLRIEHLFA</sequence>
<dbReference type="HOGENOM" id="CLU_1734294_0_0_1"/>
<name>J3LQ54_ORYBR</name>
<evidence type="ECO:0000313" key="2">
    <source>
        <dbReference type="EnsemblPlants" id="OB03G31800.1"/>
    </source>
</evidence>
<proteinExistence type="predicted"/>
<feature type="region of interest" description="Disordered" evidence="1">
    <location>
        <begin position="77"/>
        <end position="113"/>
    </location>
</feature>
<keyword evidence="3" id="KW-1185">Reference proteome</keyword>
<dbReference type="Proteomes" id="UP000006038">
    <property type="component" value="Chromosome 3"/>
</dbReference>
<reference evidence="2" key="1">
    <citation type="journal article" date="2013" name="Nat. Commun.">
        <title>Whole-genome sequencing of Oryza brachyantha reveals mechanisms underlying Oryza genome evolution.</title>
        <authorList>
            <person name="Chen J."/>
            <person name="Huang Q."/>
            <person name="Gao D."/>
            <person name="Wang J."/>
            <person name="Lang Y."/>
            <person name="Liu T."/>
            <person name="Li B."/>
            <person name="Bai Z."/>
            <person name="Luis Goicoechea J."/>
            <person name="Liang C."/>
            <person name="Chen C."/>
            <person name="Zhang W."/>
            <person name="Sun S."/>
            <person name="Liao Y."/>
            <person name="Zhang X."/>
            <person name="Yang L."/>
            <person name="Song C."/>
            <person name="Wang M."/>
            <person name="Shi J."/>
            <person name="Liu G."/>
            <person name="Liu J."/>
            <person name="Zhou H."/>
            <person name="Zhou W."/>
            <person name="Yu Q."/>
            <person name="An N."/>
            <person name="Chen Y."/>
            <person name="Cai Q."/>
            <person name="Wang B."/>
            <person name="Liu B."/>
            <person name="Min J."/>
            <person name="Huang Y."/>
            <person name="Wu H."/>
            <person name="Li Z."/>
            <person name="Zhang Y."/>
            <person name="Yin Y."/>
            <person name="Song W."/>
            <person name="Jiang J."/>
            <person name="Jackson S.A."/>
            <person name="Wing R.A."/>
            <person name="Wang J."/>
            <person name="Chen M."/>
        </authorList>
    </citation>
    <scope>NUCLEOTIDE SEQUENCE [LARGE SCALE GENOMIC DNA]</scope>
    <source>
        <strain evidence="2">cv. IRGC 101232</strain>
    </source>
</reference>
<dbReference type="Gramene" id="OB03G31800.1">
    <property type="protein sequence ID" value="OB03G31800.1"/>
    <property type="gene ID" value="OB03G31800"/>
</dbReference>
<evidence type="ECO:0000256" key="1">
    <source>
        <dbReference type="SAM" id="MobiDB-lite"/>
    </source>
</evidence>
<dbReference type="EnsemblPlants" id="OB03G31800.1">
    <property type="protein sequence ID" value="OB03G31800.1"/>
    <property type="gene ID" value="OB03G31800"/>
</dbReference>
<feature type="compositionally biased region" description="Basic and acidic residues" evidence="1">
    <location>
        <begin position="15"/>
        <end position="36"/>
    </location>
</feature>
<dbReference type="AlphaFoldDB" id="J3LQ54"/>